<feature type="transmembrane region" description="Helical" evidence="19">
    <location>
        <begin position="76"/>
        <end position="96"/>
    </location>
</feature>
<evidence type="ECO:0000313" key="21">
    <source>
        <dbReference type="Proteomes" id="UP000553059"/>
    </source>
</evidence>
<comment type="subcellular location">
    <subcellularLocation>
        <location evidence="2">Cell membrane</location>
        <topology evidence="2">Multi-pass membrane protein</topology>
    </subcellularLocation>
</comment>
<dbReference type="GO" id="GO:0005886">
    <property type="term" value="C:plasma membrane"/>
    <property type="evidence" value="ECO:0007669"/>
    <property type="project" value="UniProtKB-SubCell"/>
</dbReference>
<dbReference type="UniPathway" id="UPA00557">
    <property type="reaction ID" value="UER00614"/>
</dbReference>
<keyword evidence="16" id="KW-0594">Phospholipid biosynthesis</keyword>
<evidence type="ECO:0000256" key="10">
    <source>
        <dbReference type="ARBA" id="ARBA00022679"/>
    </source>
</evidence>
<evidence type="ECO:0000256" key="18">
    <source>
        <dbReference type="RuleBase" id="RU003938"/>
    </source>
</evidence>
<keyword evidence="10 18" id="KW-0808">Transferase</keyword>
<evidence type="ECO:0000256" key="14">
    <source>
        <dbReference type="ARBA" id="ARBA00023098"/>
    </source>
</evidence>
<evidence type="ECO:0000256" key="13">
    <source>
        <dbReference type="ARBA" id="ARBA00022989"/>
    </source>
</evidence>
<comment type="catalytic activity">
    <reaction evidence="1 18">
        <text>a 1,2-diacyl-sn-glycero-3-phosphate + CTP + H(+) = a CDP-1,2-diacyl-sn-glycerol + diphosphate</text>
        <dbReference type="Rhea" id="RHEA:16229"/>
        <dbReference type="ChEBI" id="CHEBI:15378"/>
        <dbReference type="ChEBI" id="CHEBI:33019"/>
        <dbReference type="ChEBI" id="CHEBI:37563"/>
        <dbReference type="ChEBI" id="CHEBI:58332"/>
        <dbReference type="ChEBI" id="CHEBI:58608"/>
        <dbReference type="EC" id="2.7.7.41"/>
    </reaction>
</comment>
<comment type="similarity">
    <text evidence="5 18">Belongs to the CDS family.</text>
</comment>
<dbReference type="GO" id="GO:0004605">
    <property type="term" value="F:phosphatidate cytidylyltransferase activity"/>
    <property type="evidence" value="ECO:0007669"/>
    <property type="project" value="UniProtKB-EC"/>
</dbReference>
<evidence type="ECO:0000256" key="19">
    <source>
        <dbReference type="SAM" id="Phobius"/>
    </source>
</evidence>
<comment type="pathway">
    <text evidence="3 18">Phospholipid metabolism; CDP-diacylglycerol biosynthesis; CDP-diacylglycerol from sn-glycerol 3-phosphate: step 3/3.</text>
</comment>
<evidence type="ECO:0000256" key="5">
    <source>
        <dbReference type="ARBA" id="ARBA00010185"/>
    </source>
</evidence>
<feature type="non-terminal residue" evidence="20">
    <location>
        <position position="1"/>
    </location>
</feature>
<name>A0A7C6Z6P4_9FIRM</name>
<feature type="transmembrane region" description="Helical" evidence="19">
    <location>
        <begin position="36"/>
        <end position="55"/>
    </location>
</feature>
<keyword evidence="13 19" id="KW-1133">Transmembrane helix</keyword>
<keyword evidence="8" id="KW-1003">Cell membrane</keyword>
<evidence type="ECO:0000256" key="16">
    <source>
        <dbReference type="ARBA" id="ARBA00023209"/>
    </source>
</evidence>
<evidence type="ECO:0000256" key="3">
    <source>
        <dbReference type="ARBA" id="ARBA00005119"/>
    </source>
</evidence>
<reference evidence="20 21" key="1">
    <citation type="journal article" date="2020" name="Biotechnol. Biofuels">
        <title>New insights from the biogas microbiome by comprehensive genome-resolved metagenomics of nearly 1600 species originating from multiple anaerobic digesters.</title>
        <authorList>
            <person name="Campanaro S."/>
            <person name="Treu L."/>
            <person name="Rodriguez-R L.M."/>
            <person name="Kovalovszki A."/>
            <person name="Ziels R.M."/>
            <person name="Maus I."/>
            <person name="Zhu X."/>
            <person name="Kougias P.G."/>
            <person name="Basile A."/>
            <person name="Luo G."/>
            <person name="Schluter A."/>
            <person name="Konstantinidis K.T."/>
            <person name="Angelidaki I."/>
        </authorList>
    </citation>
    <scope>NUCLEOTIDE SEQUENCE [LARGE SCALE GENOMIC DNA]</scope>
    <source>
        <strain evidence="20">AS05jafATM_4</strain>
    </source>
</reference>
<dbReference type="PROSITE" id="PS01315">
    <property type="entry name" value="CDS"/>
    <property type="match status" value="1"/>
</dbReference>
<dbReference type="PANTHER" id="PTHR46382:SF1">
    <property type="entry name" value="PHOSPHATIDATE CYTIDYLYLTRANSFERASE"/>
    <property type="match status" value="1"/>
</dbReference>
<organism evidence="20 21">
    <name type="scientific">Desulfitobacterium dehalogenans</name>
    <dbReference type="NCBI Taxonomy" id="36854"/>
    <lineage>
        <taxon>Bacteria</taxon>
        <taxon>Bacillati</taxon>
        <taxon>Bacillota</taxon>
        <taxon>Clostridia</taxon>
        <taxon>Eubacteriales</taxon>
        <taxon>Desulfitobacteriaceae</taxon>
        <taxon>Desulfitobacterium</taxon>
    </lineage>
</organism>
<dbReference type="EMBL" id="DUTF01000377">
    <property type="protein sequence ID" value="HHY28571.1"/>
    <property type="molecule type" value="Genomic_DNA"/>
</dbReference>
<evidence type="ECO:0000256" key="15">
    <source>
        <dbReference type="ARBA" id="ARBA00023136"/>
    </source>
</evidence>
<evidence type="ECO:0000256" key="7">
    <source>
        <dbReference type="ARBA" id="ARBA00019373"/>
    </source>
</evidence>
<evidence type="ECO:0000256" key="2">
    <source>
        <dbReference type="ARBA" id="ARBA00004651"/>
    </source>
</evidence>
<keyword evidence="9" id="KW-0444">Lipid biosynthesis</keyword>
<evidence type="ECO:0000256" key="8">
    <source>
        <dbReference type="ARBA" id="ARBA00022475"/>
    </source>
</evidence>
<protein>
    <recommendedName>
        <fullName evidence="7 18">Phosphatidate cytidylyltransferase</fullName>
        <ecNumber evidence="6 18">2.7.7.41</ecNumber>
    </recommendedName>
</protein>
<keyword evidence="15 19" id="KW-0472">Membrane</keyword>
<keyword evidence="12 18" id="KW-0548">Nucleotidyltransferase</keyword>
<accession>A0A7C6Z6P4</accession>
<keyword evidence="14" id="KW-0443">Lipid metabolism</keyword>
<evidence type="ECO:0000256" key="6">
    <source>
        <dbReference type="ARBA" id="ARBA00012487"/>
    </source>
</evidence>
<sequence>PQVSPKKTIEGSLGGLIFCILCGILAWKIIGGAPFIAYIVLSIVVAVSAQIGDLFESALKRSANIKDSGKVIPGHGGILDRFDSLIFVIPIMYYWALFVR</sequence>
<dbReference type="PANTHER" id="PTHR46382">
    <property type="entry name" value="PHOSPHATIDATE CYTIDYLYLTRANSFERASE"/>
    <property type="match status" value="1"/>
</dbReference>
<dbReference type="Proteomes" id="UP000553059">
    <property type="component" value="Unassembled WGS sequence"/>
</dbReference>
<dbReference type="AlphaFoldDB" id="A0A7C6Z6P4"/>
<keyword evidence="11 18" id="KW-0812">Transmembrane</keyword>
<dbReference type="InterPro" id="IPR000374">
    <property type="entry name" value="PC_trans"/>
</dbReference>
<dbReference type="EC" id="2.7.7.41" evidence="6 18"/>
<gene>
    <name evidence="20" type="ORF">GX523_17875</name>
</gene>
<evidence type="ECO:0000256" key="9">
    <source>
        <dbReference type="ARBA" id="ARBA00022516"/>
    </source>
</evidence>
<dbReference type="GO" id="GO:0016024">
    <property type="term" value="P:CDP-diacylglycerol biosynthetic process"/>
    <property type="evidence" value="ECO:0007669"/>
    <property type="project" value="UniProtKB-UniPathway"/>
</dbReference>
<keyword evidence="17" id="KW-1208">Phospholipid metabolism</keyword>
<evidence type="ECO:0000256" key="11">
    <source>
        <dbReference type="ARBA" id="ARBA00022692"/>
    </source>
</evidence>
<evidence type="ECO:0000256" key="17">
    <source>
        <dbReference type="ARBA" id="ARBA00023264"/>
    </source>
</evidence>
<evidence type="ECO:0000256" key="12">
    <source>
        <dbReference type="ARBA" id="ARBA00022695"/>
    </source>
</evidence>
<evidence type="ECO:0000256" key="4">
    <source>
        <dbReference type="ARBA" id="ARBA00005189"/>
    </source>
</evidence>
<evidence type="ECO:0000313" key="20">
    <source>
        <dbReference type="EMBL" id="HHY28571.1"/>
    </source>
</evidence>
<comment type="pathway">
    <text evidence="4">Lipid metabolism.</text>
</comment>
<dbReference type="Pfam" id="PF01148">
    <property type="entry name" value="CTP_transf_1"/>
    <property type="match status" value="1"/>
</dbReference>
<evidence type="ECO:0000256" key="1">
    <source>
        <dbReference type="ARBA" id="ARBA00001698"/>
    </source>
</evidence>
<comment type="caution">
    <text evidence="20">The sequence shown here is derived from an EMBL/GenBank/DDBJ whole genome shotgun (WGS) entry which is preliminary data.</text>
</comment>
<proteinExistence type="inferred from homology"/>